<dbReference type="InterPro" id="IPR011990">
    <property type="entry name" value="TPR-like_helical_dom_sf"/>
</dbReference>
<keyword evidence="3 5" id="KW-0238">DNA-binding</keyword>
<dbReference type="Gene3D" id="1.10.10.10">
    <property type="entry name" value="Winged helix-like DNA-binding domain superfamily/Winged helix DNA-binding domain"/>
    <property type="match status" value="1"/>
</dbReference>
<evidence type="ECO:0000256" key="4">
    <source>
        <dbReference type="PROSITE-ProRule" id="PRU00339"/>
    </source>
</evidence>
<feature type="region of interest" description="Disordered" evidence="6">
    <location>
        <begin position="110"/>
        <end position="129"/>
    </location>
</feature>
<accession>A0A1H4MLD1</accession>
<feature type="DNA-binding region" description="OmpR/PhoB-type" evidence="5">
    <location>
        <begin position="3"/>
        <end position="101"/>
    </location>
</feature>
<evidence type="ECO:0000256" key="1">
    <source>
        <dbReference type="ARBA" id="ARBA00022737"/>
    </source>
</evidence>
<dbReference type="SUPFAM" id="SSF52964">
    <property type="entry name" value="TolB, N-terminal domain"/>
    <property type="match status" value="1"/>
</dbReference>
<evidence type="ECO:0000313" key="8">
    <source>
        <dbReference type="EMBL" id="SEB83508.1"/>
    </source>
</evidence>
<evidence type="ECO:0000313" key="9">
    <source>
        <dbReference type="Proteomes" id="UP000183208"/>
    </source>
</evidence>
<feature type="domain" description="OmpR/PhoB-type" evidence="7">
    <location>
        <begin position="3"/>
        <end position="101"/>
    </location>
</feature>
<evidence type="ECO:0000256" key="2">
    <source>
        <dbReference type="ARBA" id="ARBA00022803"/>
    </source>
</evidence>
<dbReference type="PANTHER" id="PTHR45586">
    <property type="entry name" value="TPR REPEAT-CONTAINING PROTEIN PA4667"/>
    <property type="match status" value="1"/>
</dbReference>
<keyword evidence="1" id="KW-0677">Repeat</keyword>
<evidence type="ECO:0000256" key="3">
    <source>
        <dbReference type="ARBA" id="ARBA00023125"/>
    </source>
</evidence>
<dbReference type="GO" id="GO:0000160">
    <property type="term" value="P:phosphorelay signal transduction system"/>
    <property type="evidence" value="ECO:0007669"/>
    <property type="project" value="InterPro"/>
</dbReference>
<sequence>MKHVRFCFAEHVLDVDLRELTRAGEGIAVEPQVFDLLIYLVENRERVVSKDDLIERIWDGRIVSESTLTSRINAARKAVGDSGKDQAVIRTIARKGFRFVGDVQVQQGGAEASVDRLQPPEQASEPPRHQVPALDRTAIAVLPFVNISGEPEQEYFSEGISEDIITALSKLRWFYVIARNSSFIYKGKSVHHRQIGEELGVGYVVEGSVRKDGDQVRITAQLVDVVTGSHLWAERYDRDLADVFAVQDEITQAVVAAIEPQLYAAEEFHARRKTPDNMDAWDLVMRALSHYWRVTRQDNLVAQALLEKAITVDPGYGQALSLLASCHTFSAHMGWEEMPNAVPVAERAALAAIRADSEDAWAHYALASVYLFTRRFDDSIAEFELALRLNPNFSPARGLYGVALSYRGRWEDGDRAAREALRFSPRDPFAAIYCGVAAYCQYVGRNYAEAIRLAREAMRQRSDFSGAHRVLTAAAGMAGQRDVATAALQELRRAQPNISLAWLASQMPFEHDAERKHYIEGFRRAGLT</sequence>
<organism evidence="8 9">
    <name type="scientific">Bradyrhizobium lablabi</name>
    <dbReference type="NCBI Taxonomy" id="722472"/>
    <lineage>
        <taxon>Bacteria</taxon>
        <taxon>Pseudomonadati</taxon>
        <taxon>Pseudomonadota</taxon>
        <taxon>Alphaproteobacteria</taxon>
        <taxon>Hyphomicrobiales</taxon>
        <taxon>Nitrobacteraceae</taxon>
        <taxon>Bradyrhizobium</taxon>
    </lineage>
</organism>
<dbReference type="InterPro" id="IPR016032">
    <property type="entry name" value="Sig_transdc_resp-reg_C-effctor"/>
</dbReference>
<dbReference type="RefSeq" id="WP_433994247.1">
    <property type="nucleotide sequence ID" value="NZ_FNTI01000001.1"/>
</dbReference>
<dbReference type="Proteomes" id="UP000183208">
    <property type="component" value="Unassembled WGS sequence"/>
</dbReference>
<proteinExistence type="predicted"/>
<dbReference type="SUPFAM" id="SSF46894">
    <property type="entry name" value="C-terminal effector domain of the bipartite response regulators"/>
    <property type="match status" value="1"/>
</dbReference>
<dbReference type="InterPro" id="IPR019734">
    <property type="entry name" value="TPR_rpt"/>
</dbReference>
<feature type="repeat" description="TPR" evidence="4">
    <location>
        <begin position="360"/>
        <end position="393"/>
    </location>
</feature>
<dbReference type="InterPro" id="IPR051012">
    <property type="entry name" value="CellSynth/LPSAsmb/PSIAsmb"/>
</dbReference>
<dbReference type="GO" id="GO:0006355">
    <property type="term" value="P:regulation of DNA-templated transcription"/>
    <property type="evidence" value="ECO:0007669"/>
    <property type="project" value="InterPro"/>
</dbReference>
<dbReference type="Pfam" id="PF00486">
    <property type="entry name" value="Trans_reg_C"/>
    <property type="match status" value="1"/>
</dbReference>
<dbReference type="CDD" id="cd00383">
    <property type="entry name" value="trans_reg_C"/>
    <property type="match status" value="1"/>
</dbReference>
<protein>
    <submittedName>
        <fullName evidence="8">TolB amino-terminal domain-containing protein</fullName>
    </submittedName>
</protein>
<evidence type="ECO:0000256" key="6">
    <source>
        <dbReference type="SAM" id="MobiDB-lite"/>
    </source>
</evidence>
<reference evidence="8 9" key="1">
    <citation type="submission" date="2016-10" db="EMBL/GenBank/DDBJ databases">
        <authorList>
            <person name="de Groot N.N."/>
        </authorList>
    </citation>
    <scope>NUCLEOTIDE SEQUENCE [LARGE SCALE GENOMIC DNA]</scope>
    <source>
        <strain evidence="8 9">GAS522</strain>
    </source>
</reference>
<dbReference type="GO" id="GO:0003677">
    <property type="term" value="F:DNA binding"/>
    <property type="evidence" value="ECO:0007669"/>
    <property type="project" value="UniProtKB-UniRule"/>
</dbReference>
<dbReference type="EMBL" id="FNTI01000001">
    <property type="protein sequence ID" value="SEB83508.1"/>
    <property type="molecule type" value="Genomic_DNA"/>
</dbReference>
<name>A0A1H4MLD1_9BRAD</name>
<dbReference type="AlphaFoldDB" id="A0A1H4MLD1"/>
<dbReference type="Gene3D" id="1.25.40.10">
    <property type="entry name" value="Tetratricopeptide repeat domain"/>
    <property type="match status" value="2"/>
</dbReference>
<evidence type="ECO:0000259" key="7">
    <source>
        <dbReference type="PROSITE" id="PS51755"/>
    </source>
</evidence>
<dbReference type="PANTHER" id="PTHR45586:SF1">
    <property type="entry name" value="LIPOPOLYSACCHARIDE ASSEMBLY PROTEIN B"/>
    <property type="match status" value="1"/>
</dbReference>
<dbReference type="Gene3D" id="3.40.50.10070">
    <property type="entry name" value="TolB, N-terminal domain"/>
    <property type="match status" value="1"/>
</dbReference>
<evidence type="ECO:0000256" key="5">
    <source>
        <dbReference type="PROSITE-ProRule" id="PRU01091"/>
    </source>
</evidence>
<dbReference type="InterPro" id="IPR001867">
    <property type="entry name" value="OmpR/PhoB-type_DNA-bd"/>
</dbReference>
<dbReference type="PROSITE" id="PS50005">
    <property type="entry name" value="TPR"/>
    <property type="match status" value="1"/>
</dbReference>
<keyword evidence="2 4" id="KW-0802">TPR repeat</keyword>
<dbReference type="SUPFAM" id="SSF48452">
    <property type="entry name" value="TPR-like"/>
    <property type="match status" value="1"/>
</dbReference>
<dbReference type="SMART" id="SM00028">
    <property type="entry name" value="TPR"/>
    <property type="match status" value="2"/>
</dbReference>
<gene>
    <name evidence="8" type="ORF">SAMN05444171_0033</name>
</gene>
<dbReference type="InterPro" id="IPR036388">
    <property type="entry name" value="WH-like_DNA-bd_sf"/>
</dbReference>
<dbReference type="SMART" id="SM00862">
    <property type="entry name" value="Trans_reg_C"/>
    <property type="match status" value="1"/>
</dbReference>
<dbReference type="PROSITE" id="PS51755">
    <property type="entry name" value="OMPR_PHOB"/>
    <property type="match status" value="1"/>
</dbReference>